<dbReference type="AlphaFoldDB" id="A0A9D2RAL5"/>
<sequence length="64" mass="7560">MVQVEKDGTSSEKEPEKRFHLKSAFRALFLMFCTKKKSEIKEKGKKSEDKIYAIFIYLNDLNNQ</sequence>
<comment type="caution">
    <text evidence="1">The sequence shown here is derived from an EMBL/GenBank/DDBJ whole genome shotgun (WGS) entry which is preliminary data.</text>
</comment>
<organism evidence="1 2">
    <name type="scientific">Candidatus Blautia stercoripullorum</name>
    <dbReference type="NCBI Taxonomy" id="2838502"/>
    <lineage>
        <taxon>Bacteria</taxon>
        <taxon>Bacillati</taxon>
        <taxon>Bacillota</taxon>
        <taxon>Clostridia</taxon>
        <taxon>Lachnospirales</taxon>
        <taxon>Lachnospiraceae</taxon>
        <taxon>Blautia</taxon>
    </lineage>
</organism>
<evidence type="ECO:0000313" key="1">
    <source>
        <dbReference type="EMBL" id="HJD40912.1"/>
    </source>
</evidence>
<dbReference type="Proteomes" id="UP000823850">
    <property type="component" value="Unassembled WGS sequence"/>
</dbReference>
<protein>
    <submittedName>
        <fullName evidence="1">Uncharacterized protein</fullName>
    </submittedName>
</protein>
<accession>A0A9D2RAL5</accession>
<dbReference type="EMBL" id="DWUX01000224">
    <property type="protein sequence ID" value="HJD40912.1"/>
    <property type="molecule type" value="Genomic_DNA"/>
</dbReference>
<proteinExistence type="predicted"/>
<name>A0A9D2RAL5_9FIRM</name>
<evidence type="ECO:0000313" key="2">
    <source>
        <dbReference type="Proteomes" id="UP000823850"/>
    </source>
</evidence>
<reference evidence="1" key="2">
    <citation type="submission" date="2021-04" db="EMBL/GenBank/DDBJ databases">
        <authorList>
            <person name="Gilroy R."/>
        </authorList>
    </citation>
    <scope>NUCLEOTIDE SEQUENCE</scope>
    <source>
        <strain evidence="1">ChiW19-6364</strain>
    </source>
</reference>
<gene>
    <name evidence="1" type="ORF">H9913_12915</name>
</gene>
<reference evidence="1" key="1">
    <citation type="journal article" date="2021" name="PeerJ">
        <title>Extensive microbial diversity within the chicken gut microbiome revealed by metagenomics and culture.</title>
        <authorList>
            <person name="Gilroy R."/>
            <person name="Ravi A."/>
            <person name="Getino M."/>
            <person name="Pursley I."/>
            <person name="Horton D.L."/>
            <person name="Alikhan N.F."/>
            <person name="Baker D."/>
            <person name="Gharbi K."/>
            <person name="Hall N."/>
            <person name="Watson M."/>
            <person name="Adriaenssens E.M."/>
            <person name="Foster-Nyarko E."/>
            <person name="Jarju S."/>
            <person name="Secka A."/>
            <person name="Antonio M."/>
            <person name="Oren A."/>
            <person name="Chaudhuri R.R."/>
            <person name="La Ragione R."/>
            <person name="Hildebrand F."/>
            <person name="Pallen M.J."/>
        </authorList>
    </citation>
    <scope>NUCLEOTIDE SEQUENCE</scope>
    <source>
        <strain evidence="1">ChiW19-6364</strain>
    </source>
</reference>